<organism evidence="6 7">
    <name type="scientific">Nitrosomonas ureae</name>
    <dbReference type="NCBI Taxonomy" id="44577"/>
    <lineage>
        <taxon>Bacteria</taxon>
        <taxon>Pseudomonadati</taxon>
        <taxon>Pseudomonadota</taxon>
        <taxon>Betaproteobacteria</taxon>
        <taxon>Nitrosomonadales</taxon>
        <taxon>Nitrosomonadaceae</taxon>
        <taxon>Nitrosomonas</taxon>
    </lineage>
</organism>
<dbReference type="Proteomes" id="UP000182882">
    <property type="component" value="Unassembled WGS sequence"/>
</dbReference>
<keyword evidence="1" id="KW-0597">Phosphoprotein</keyword>
<dbReference type="Gene3D" id="3.40.50.2300">
    <property type="match status" value="1"/>
</dbReference>
<evidence type="ECO:0000313" key="6">
    <source>
        <dbReference type="EMBL" id="SDU01325.1"/>
    </source>
</evidence>
<feature type="domain" description="Response regulatory" evidence="2">
    <location>
        <begin position="6"/>
        <end position="121"/>
    </location>
</feature>
<feature type="modified residue" description="4-aspartylphosphate" evidence="1">
    <location>
        <position position="56"/>
    </location>
</feature>
<dbReference type="PROSITE" id="PS50113">
    <property type="entry name" value="PAC"/>
    <property type="match status" value="1"/>
</dbReference>
<dbReference type="InterPro" id="IPR000160">
    <property type="entry name" value="GGDEF_dom"/>
</dbReference>
<dbReference type="InterPro" id="IPR000700">
    <property type="entry name" value="PAS-assoc_C"/>
</dbReference>
<dbReference type="NCBIfam" id="TIGR00254">
    <property type="entry name" value="GGDEF"/>
    <property type="match status" value="1"/>
</dbReference>
<dbReference type="InterPro" id="IPR011006">
    <property type="entry name" value="CheY-like_superfamily"/>
</dbReference>
<dbReference type="Pfam" id="PF00990">
    <property type="entry name" value="GGDEF"/>
    <property type="match status" value="1"/>
</dbReference>
<dbReference type="GO" id="GO:0000160">
    <property type="term" value="P:phosphorelay signal transduction system"/>
    <property type="evidence" value="ECO:0007669"/>
    <property type="project" value="InterPro"/>
</dbReference>
<dbReference type="EMBL" id="FNLN01000017">
    <property type="protein sequence ID" value="SDU01325.1"/>
    <property type="molecule type" value="Genomic_DNA"/>
</dbReference>
<dbReference type="SUPFAM" id="SSF55785">
    <property type="entry name" value="PYP-like sensor domain (PAS domain)"/>
    <property type="match status" value="1"/>
</dbReference>
<evidence type="ECO:0000259" key="5">
    <source>
        <dbReference type="PROSITE" id="PS50887"/>
    </source>
</evidence>
<proteinExistence type="predicted"/>
<dbReference type="PANTHER" id="PTHR44757:SF2">
    <property type="entry name" value="BIOFILM ARCHITECTURE MAINTENANCE PROTEIN MBAA"/>
    <property type="match status" value="1"/>
</dbReference>
<dbReference type="SUPFAM" id="SSF55073">
    <property type="entry name" value="Nucleotide cyclase"/>
    <property type="match status" value="1"/>
</dbReference>
<dbReference type="Gene3D" id="3.30.450.20">
    <property type="entry name" value="PAS domain"/>
    <property type="match status" value="2"/>
</dbReference>
<name>A0A1H2F1Y3_9PROT</name>
<keyword evidence="7" id="KW-1185">Reference proteome</keyword>
<dbReference type="SMART" id="SM00052">
    <property type="entry name" value="EAL"/>
    <property type="match status" value="1"/>
</dbReference>
<dbReference type="CDD" id="cd17534">
    <property type="entry name" value="REC_DC-like"/>
    <property type="match status" value="1"/>
</dbReference>
<dbReference type="Gene3D" id="3.20.20.450">
    <property type="entry name" value="EAL domain"/>
    <property type="match status" value="1"/>
</dbReference>
<dbReference type="SMART" id="SM00267">
    <property type="entry name" value="GGDEF"/>
    <property type="match status" value="1"/>
</dbReference>
<dbReference type="InterPro" id="IPR052155">
    <property type="entry name" value="Biofilm_reg_signaling"/>
</dbReference>
<evidence type="ECO:0000259" key="4">
    <source>
        <dbReference type="PROSITE" id="PS50883"/>
    </source>
</evidence>
<dbReference type="InterPro" id="IPR035919">
    <property type="entry name" value="EAL_sf"/>
</dbReference>
<feature type="domain" description="PAC" evidence="3">
    <location>
        <begin position="204"/>
        <end position="256"/>
    </location>
</feature>
<reference evidence="7" key="1">
    <citation type="submission" date="2016-10" db="EMBL/GenBank/DDBJ databases">
        <authorList>
            <person name="Varghese N."/>
            <person name="Submissions S."/>
        </authorList>
    </citation>
    <scope>NUCLEOTIDE SEQUENCE [LARGE SCALE GENOMIC DNA]</scope>
    <source>
        <strain evidence="7">Nm10</strain>
    </source>
</reference>
<dbReference type="SUPFAM" id="SSF52172">
    <property type="entry name" value="CheY-like"/>
    <property type="match status" value="1"/>
</dbReference>
<dbReference type="NCBIfam" id="TIGR00229">
    <property type="entry name" value="sensory_box"/>
    <property type="match status" value="1"/>
</dbReference>
<dbReference type="CDD" id="cd01948">
    <property type="entry name" value="EAL"/>
    <property type="match status" value="1"/>
</dbReference>
<dbReference type="InterPro" id="IPR043128">
    <property type="entry name" value="Rev_trsase/Diguanyl_cyclase"/>
</dbReference>
<feature type="domain" description="EAL" evidence="4">
    <location>
        <begin position="552"/>
        <end position="805"/>
    </location>
</feature>
<evidence type="ECO:0000259" key="3">
    <source>
        <dbReference type="PROSITE" id="PS50113"/>
    </source>
</evidence>
<dbReference type="SMART" id="SM00448">
    <property type="entry name" value="REC"/>
    <property type="match status" value="1"/>
</dbReference>
<dbReference type="Pfam" id="PF13426">
    <property type="entry name" value="PAS_9"/>
    <property type="match status" value="1"/>
</dbReference>
<dbReference type="Pfam" id="PF00563">
    <property type="entry name" value="EAL"/>
    <property type="match status" value="1"/>
</dbReference>
<dbReference type="PROSITE" id="PS50887">
    <property type="entry name" value="GGDEF"/>
    <property type="match status" value="1"/>
</dbReference>
<dbReference type="AlphaFoldDB" id="A0A1H2F1Y3"/>
<dbReference type="InterPro" id="IPR029787">
    <property type="entry name" value="Nucleotide_cyclase"/>
</dbReference>
<dbReference type="InterPro" id="IPR000014">
    <property type="entry name" value="PAS"/>
</dbReference>
<dbReference type="Pfam" id="PF00072">
    <property type="entry name" value="Response_reg"/>
    <property type="match status" value="1"/>
</dbReference>
<dbReference type="PANTHER" id="PTHR44757">
    <property type="entry name" value="DIGUANYLATE CYCLASE DGCP"/>
    <property type="match status" value="1"/>
</dbReference>
<protein>
    <submittedName>
        <fullName evidence="6">PAS domain S-box-containing protein/diguanylate cyclase (GGDEF) domain-containing protein</fullName>
    </submittedName>
</protein>
<dbReference type="KEGG" id="nur:ATY38_11345"/>
<evidence type="ECO:0000313" key="7">
    <source>
        <dbReference type="Proteomes" id="UP000182882"/>
    </source>
</evidence>
<dbReference type="Gene3D" id="3.30.70.270">
    <property type="match status" value="1"/>
</dbReference>
<dbReference type="PROSITE" id="PS50883">
    <property type="entry name" value="EAL"/>
    <property type="match status" value="1"/>
</dbReference>
<feature type="domain" description="GGDEF" evidence="5">
    <location>
        <begin position="410"/>
        <end position="543"/>
    </location>
</feature>
<dbReference type="InterPro" id="IPR035965">
    <property type="entry name" value="PAS-like_dom_sf"/>
</dbReference>
<accession>A0A1H2F1Y3</accession>
<sequence length="813" mass="92382">MSEFIKILIIEDEKIVALDLKRRLIKLGYQVTGMAANGQKALTLVNQDLPNIVLMDIHIQGSMDGIELAGILQKTHSIPIIYLTAYSEAQTVTRAKATKPYGYLLKPFSDRELNIIIQVSIERYESDILLKKSEQHLRLALEAARMGTWEVAKASHKIFMGKSPRGDLEPIADWESFFLTIDDSDKSEVCDFIDRLCAKRGYAAEIEFRVTSDAGKICWYKLYGKSFENGSSAQYQVVGILQETTENRLAKDRLAQAATVFECSTEGIIILNKDKLVDCANNAFYSMTQYQECNLKNKELPFLTHRSLDENIFKDLWHSVETHGCWRGEIKAFKRNKEIMYIWLTIGLIPVETGMEKQFVVMISDISKIRETQEQLTHFAYYDSLTNLPNRILIMDRLNQSIAKAARDSSLLGILFIDLDNFKRINDTLGHKNGDSMLCLISQRILSVLRQSDTLGRLSGDEYITIAGNVESYDALIRIAEKILDCISKPVVLSNMEIIPSCSIGISVYPHHSENPDHLVQMADTAMYEAKNNGRNNYAFYHPGLTQRAVHHLTRERELHHALINNEFLLHFQPQFSLINEEIIGVEALIRWKHPKKGLLLPAEIIPVAETSRLIIDIGNWVLREACKQLHQWRNDGLNNLRMSVNVSIRQLADNNLQKFIAKLLHQYSLPAHSLELEITESCLQNELIYISCLEQLKKLGILISIDDFGTGYSCLSSLKNLPIHRLKIDQSFVKGIPLDKNDCAIATAVLALAQKLNLQVTAEGIETYDQIIFLLDHGCNELQGYWLSKPVSPKQIPDLIRDFPDQFTSLKS</sequence>
<evidence type="ECO:0000259" key="2">
    <source>
        <dbReference type="PROSITE" id="PS50110"/>
    </source>
</evidence>
<dbReference type="InterPro" id="IPR001633">
    <property type="entry name" value="EAL_dom"/>
</dbReference>
<evidence type="ECO:0000256" key="1">
    <source>
        <dbReference type="PROSITE-ProRule" id="PRU00169"/>
    </source>
</evidence>
<dbReference type="PROSITE" id="PS50110">
    <property type="entry name" value="RESPONSE_REGULATORY"/>
    <property type="match status" value="1"/>
</dbReference>
<gene>
    <name evidence="6" type="ORF">SAMN05216406_11716</name>
</gene>
<dbReference type="CDD" id="cd01949">
    <property type="entry name" value="GGDEF"/>
    <property type="match status" value="1"/>
</dbReference>
<dbReference type="SUPFAM" id="SSF141868">
    <property type="entry name" value="EAL domain-like"/>
    <property type="match status" value="1"/>
</dbReference>
<dbReference type="InterPro" id="IPR001789">
    <property type="entry name" value="Sig_transdc_resp-reg_receiver"/>
</dbReference>